<dbReference type="Pfam" id="PF08507">
    <property type="entry name" value="COPI_assoc"/>
    <property type="match status" value="1"/>
</dbReference>
<accession>H3GUZ6</accession>
<feature type="transmembrane region" description="Helical" evidence="5">
    <location>
        <begin position="85"/>
        <end position="105"/>
    </location>
</feature>
<dbReference type="OMA" id="MIGHVFG"/>
<name>H3GUZ6_PHYRM</name>
<evidence type="ECO:0000313" key="7">
    <source>
        <dbReference type="Proteomes" id="UP000005238"/>
    </source>
</evidence>
<dbReference type="EMBL" id="DS566053">
    <property type="status" value="NOT_ANNOTATED_CDS"/>
    <property type="molecule type" value="Genomic_DNA"/>
</dbReference>
<dbReference type="Proteomes" id="UP000005238">
    <property type="component" value="Unassembled WGS sequence"/>
</dbReference>
<evidence type="ECO:0000313" key="6">
    <source>
        <dbReference type="EnsemblProtists" id="Phyra81108"/>
    </source>
</evidence>
<keyword evidence="4 5" id="KW-0472">Membrane</keyword>
<evidence type="ECO:0000256" key="2">
    <source>
        <dbReference type="ARBA" id="ARBA00022692"/>
    </source>
</evidence>
<dbReference type="VEuPathDB" id="FungiDB:KRP23_4929"/>
<dbReference type="InterPro" id="IPR013714">
    <property type="entry name" value="Golgi_TVP15"/>
</dbReference>
<sequence length="186" mass="19771">MPIKAQRMLRMRVERVTKLVRTVRVLNLLTAGVQFAAGVNSLVGIFALDVTEFLLAVYAIVFALLLACFECHLSVTDNVLRPNFGFLYGYRGMATYLLFIGLMDLGMIGHVFGIVAGSMACINACIVVLIGLWAPRTSGDYPAAINSTSVPSYGSTSQLQGPIAFALASGALKIGNSTPASVHAVV</sequence>
<evidence type="ECO:0000256" key="4">
    <source>
        <dbReference type="ARBA" id="ARBA00023136"/>
    </source>
</evidence>
<keyword evidence="2 5" id="KW-0812">Transmembrane</keyword>
<dbReference type="HOGENOM" id="CLU_121691_0_0_1"/>
<dbReference type="PANTHER" id="PTHR38894:SF1">
    <property type="entry name" value="TRANSMEMBRANE PROTEIN"/>
    <property type="match status" value="1"/>
</dbReference>
<feature type="transmembrane region" description="Helical" evidence="5">
    <location>
        <begin position="111"/>
        <end position="134"/>
    </location>
</feature>
<dbReference type="EnsemblProtists" id="Phyra81108">
    <property type="protein sequence ID" value="Phyra81108"/>
    <property type="gene ID" value="Phyra81108"/>
</dbReference>
<keyword evidence="3 5" id="KW-1133">Transmembrane helix</keyword>
<reference evidence="6" key="2">
    <citation type="submission" date="2015-06" db="UniProtKB">
        <authorList>
            <consortium name="EnsemblProtists"/>
        </authorList>
    </citation>
    <scope>IDENTIFICATION</scope>
    <source>
        <strain evidence="6">Pr102</strain>
    </source>
</reference>
<evidence type="ECO:0000256" key="5">
    <source>
        <dbReference type="SAM" id="Phobius"/>
    </source>
</evidence>
<dbReference type="AlphaFoldDB" id="H3GUZ6"/>
<evidence type="ECO:0000256" key="3">
    <source>
        <dbReference type="ARBA" id="ARBA00022989"/>
    </source>
</evidence>
<keyword evidence="7" id="KW-1185">Reference proteome</keyword>
<dbReference type="VEuPathDB" id="FungiDB:KRP22_4844"/>
<dbReference type="PANTHER" id="PTHR38894">
    <property type="entry name" value="TRANSMEMBRANE PROTEIN"/>
    <property type="match status" value="1"/>
</dbReference>
<evidence type="ECO:0000256" key="1">
    <source>
        <dbReference type="ARBA" id="ARBA00004141"/>
    </source>
</evidence>
<feature type="transmembrane region" description="Helical" evidence="5">
    <location>
        <begin position="53"/>
        <end position="73"/>
    </location>
</feature>
<proteinExistence type="predicted"/>
<dbReference type="eggNOG" id="ENOG502SRC2">
    <property type="taxonomic scope" value="Eukaryota"/>
</dbReference>
<dbReference type="InParanoid" id="H3GUZ6"/>
<protein>
    <submittedName>
        <fullName evidence="6">Uncharacterized protein</fullName>
    </submittedName>
</protein>
<dbReference type="GO" id="GO:0016020">
    <property type="term" value="C:membrane"/>
    <property type="evidence" value="ECO:0007669"/>
    <property type="project" value="UniProtKB-SubCell"/>
</dbReference>
<reference evidence="7" key="1">
    <citation type="journal article" date="2006" name="Science">
        <title>Phytophthora genome sequences uncover evolutionary origins and mechanisms of pathogenesis.</title>
        <authorList>
            <person name="Tyler B.M."/>
            <person name="Tripathy S."/>
            <person name="Zhang X."/>
            <person name="Dehal P."/>
            <person name="Jiang R.H."/>
            <person name="Aerts A."/>
            <person name="Arredondo F.D."/>
            <person name="Baxter L."/>
            <person name="Bensasson D."/>
            <person name="Beynon J.L."/>
            <person name="Chapman J."/>
            <person name="Damasceno C.M."/>
            <person name="Dorrance A.E."/>
            <person name="Dou D."/>
            <person name="Dickerman A.W."/>
            <person name="Dubchak I.L."/>
            <person name="Garbelotto M."/>
            <person name="Gijzen M."/>
            <person name="Gordon S.G."/>
            <person name="Govers F."/>
            <person name="Grunwald N.J."/>
            <person name="Huang W."/>
            <person name="Ivors K.L."/>
            <person name="Jones R.W."/>
            <person name="Kamoun S."/>
            <person name="Krampis K."/>
            <person name="Lamour K.H."/>
            <person name="Lee M.K."/>
            <person name="McDonald W.H."/>
            <person name="Medina M."/>
            <person name="Meijer H.J."/>
            <person name="Nordberg E.K."/>
            <person name="Maclean D.J."/>
            <person name="Ospina-Giraldo M.D."/>
            <person name="Morris P.F."/>
            <person name="Phuntumart V."/>
            <person name="Putnam N.H."/>
            <person name="Rash S."/>
            <person name="Rose J.K."/>
            <person name="Sakihama Y."/>
            <person name="Salamov A.A."/>
            <person name="Savidor A."/>
            <person name="Scheuring C.F."/>
            <person name="Smith B.M."/>
            <person name="Sobral B.W."/>
            <person name="Terry A."/>
            <person name="Torto-Alalibo T.A."/>
            <person name="Win J."/>
            <person name="Xu Z."/>
            <person name="Zhang H."/>
            <person name="Grigoriev I.V."/>
            <person name="Rokhsar D.S."/>
            <person name="Boore J.L."/>
        </authorList>
    </citation>
    <scope>NUCLEOTIDE SEQUENCE [LARGE SCALE GENOMIC DNA]</scope>
    <source>
        <strain evidence="7">Pr102</strain>
    </source>
</reference>
<feature type="transmembrane region" description="Helical" evidence="5">
    <location>
        <begin position="25"/>
        <end position="47"/>
    </location>
</feature>
<comment type="subcellular location">
    <subcellularLocation>
        <location evidence="1">Membrane</location>
        <topology evidence="1">Multi-pass membrane protein</topology>
    </subcellularLocation>
</comment>
<organism evidence="6 7">
    <name type="scientific">Phytophthora ramorum</name>
    <name type="common">Sudden oak death agent</name>
    <dbReference type="NCBI Taxonomy" id="164328"/>
    <lineage>
        <taxon>Eukaryota</taxon>
        <taxon>Sar</taxon>
        <taxon>Stramenopiles</taxon>
        <taxon>Oomycota</taxon>
        <taxon>Peronosporomycetes</taxon>
        <taxon>Peronosporales</taxon>
        <taxon>Peronosporaceae</taxon>
        <taxon>Phytophthora</taxon>
    </lineage>
</organism>